<keyword evidence="1" id="KW-1133">Transmembrane helix</keyword>
<name>A0A7W5GYK2_9GAMM</name>
<gene>
    <name evidence="2" type="ORF">FHR95_000903</name>
</gene>
<dbReference type="AlphaFoldDB" id="A0A7W5GYK2"/>
<organism evidence="2 3">
    <name type="scientific">Halomonas fontilapidosi</name>
    <dbReference type="NCBI Taxonomy" id="616675"/>
    <lineage>
        <taxon>Bacteria</taxon>
        <taxon>Pseudomonadati</taxon>
        <taxon>Pseudomonadota</taxon>
        <taxon>Gammaproteobacteria</taxon>
        <taxon>Oceanospirillales</taxon>
        <taxon>Halomonadaceae</taxon>
        <taxon>Halomonas</taxon>
    </lineage>
</organism>
<dbReference type="EMBL" id="JACHXQ010000002">
    <property type="protein sequence ID" value="MBB3183362.1"/>
    <property type="molecule type" value="Genomic_DNA"/>
</dbReference>
<proteinExistence type="predicted"/>
<keyword evidence="3" id="KW-1185">Reference proteome</keyword>
<comment type="caution">
    <text evidence="2">The sequence shown here is derived from an EMBL/GenBank/DDBJ whole genome shotgun (WGS) entry which is preliminary data.</text>
</comment>
<accession>A0A7W5GYK2</accession>
<evidence type="ECO:0000256" key="1">
    <source>
        <dbReference type="SAM" id="Phobius"/>
    </source>
</evidence>
<protein>
    <submittedName>
        <fullName evidence="2">Uncharacterized protein</fullName>
    </submittedName>
</protein>
<evidence type="ECO:0000313" key="3">
    <source>
        <dbReference type="Proteomes" id="UP000563050"/>
    </source>
</evidence>
<sequence length="439" mass="48118">MSENSRRRWRWVVVSGAVASGLVLAVWLVLWRLTPPPVSGQLVEYHSDAPVAGATVTLSRHGWGLSGPDRQLVWDKRYSATATTDADGRFKVPMPGPAWLLGRGSGQLRVESEGFQSLDAGYVAPSARLTLQTVANRDERLPGGIAYLGWDLAGDPFGWSFIDHAPTRDLARVDLYPVAMQREPFRATLGVAEGGGLFFLPAEAQGIAHPSYDYLLRYVDASPEPPVADRLTLDATPGTLFLSTSQDRYAKLAWEPGAVTAMSGSVPGLDAISERLLSLRFVYRLGPGKTLPYQPPLFPVAPVRAALLASLPEEGAPLMGPRAYRLTVTDVEGRVLERQNLELEPGTPLDLPSCAVDAPLTWRFASLRLVYDEEDLPRLQLTVDGERFVYHSAPRLVSRRDDTVVEVMAFDTDYRRHDLEVRLRELPAGASPDGCLPAK</sequence>
<evidence type="ECO:0000313" key="2">
    <source>
        <dbReference type="EMBL" id="MBB3183362.1"/>
    </source>
</evidence>
<dbReference type="Proteomes" id="UP000563050">
    <property type="component" value="Unassembled WGS sequence"/>
</dbReference>
<reference evidence="2 3" key="1">
    <citation type="submission" date="2020-08" db="EMBL/GenBank/DDBJ databases">
        <title>Genomic Encyclopedia of Type Strains, Phase III (KMG-III): the genomes of soil and plant-associated and newly described type strains.</title>
        <authorList>
            <person name="Whitman W."/>
        </authorList>
    </citation>
    <scope>NUCLEOTIDE SEQUENCE [LARGE SCALE GENOMIC DNA]</scope>
    <source>
        <strain evidence="2 3">CECT 7341</strain>
    </source>
</reference>
<keyword evidence="1" id="KW-0472">Membrane</keyword>
<feature type="transmembrane region" description="Helical" evidence="1">
    <location>
        <begin position="12"/>
        <end position="31"/>
    </location>
</feature>
<keyword evidence="1" id="KW-0812">Transmembrane</keyword>
<dbReference type="RefSeq" id="WP_183313528.1">
    <property type="nucleotide sequence ID" value="NZ_JACHXQ010000002.1"/>
</dbReference>